<accession>A0A2S8GPX2</accession>
<evidence type="ECO:0000313" key="1">
    <source>
        <dbReference type="EMBL" id="PQO46401.1"/>
    </source>
</evidence>
<proteinExistence type="predicted"/>
<gene>
    <name evidence="1" type="ORF">C5Y93_10500</name>
</gene>
<protein>
    <submittedName>
        <fullName evidence="1">Uncharacterized protein</fullName>
    </submittedName>
</protein>
<name>A0A2S8GPX2_9BACT</name>
<reference evidence="1 2" key="1">
    <citation type="submission" date="2018-02" db="EMBL/GenBank/DDBJ databases">
        <title>Comparative genomes isolates from brazilian mangrove.</title>
        <authorList>
            <person name="Araujo J.E."/>
            <person name="Taketani R.G."/>
            <person name="Silva M.C.P."/>
            <person name="Loureco M.V."/>
            <person name="Andreote F.D."/>
        </authorList>
    </citation>
    <scope>NUCLEOTIDE SEQUENCE [LARGE SCALE GENOMIC DNA]</scope>
    <source>
        <strain evidence="1 2">Nap-Phe MGV</strain>
    </source>
</reference>
<sequence length="93" mass="10424">MGEPDEISYQGRGKGFERLVGEISEGEVLWQIADTGRDDAESFVGVIVDPDKSSEFYPKVDIDRQVVGITFFDFRCTVNIDDGSVRVFGWDRG</sequence>
<dbReference type="Proteomes" id="UP000237819">
    <property type="component" value="Unassembled WGS sequence"/>
</dbReference>
<organism evidence="1 2">
    <name type="scientific">Blastopirellula marina</name>
    <dbReference type="NCBI Taxonomy" id="124"/>
    <lineage>
        <taxon>Bacteria</taxon>
        <taxon>Pseudomonadati</taxon>
        <taxon>Planctomycetota</taxon>
        <taxon>Planctomycetia</taxon>
        <taxon>Pirellulales</taxon>
        <taxon>Pirellulaceae</taxon>
        <taxon>Blastopirellula</taxon>
    </lineage>
</organism>
<dbReference type="RefSeq" id="WP_105335372.1">
    <property type="nucleotide sequence ID" value="NZ_PUHZ01000010.1"/>
</dbReference>
<comment type="caution">
    <text evidence="1">The sequence shown here is derived from an EMBL/GenBank/DDBJ whole genome shotgun (WGS) entry which is preliminary data.</text>
</comment>
<dbReference type="AlphaFoldDB" id="A0A2S8GPX2"/>
<dbReference type="EMBL" id="PUHZ01000010">
    <property type="protein sequence ID" value="PQO46401.1"/>
    <property type="molecule type" value="Genomic_DNA"/>
</dbReference>
<evidence type="ECO:0000313" key="2">
    <source>
        <dbReference type="Proteomes" id="UP000237819"/>
    </source>
</evidence>